<gene>
    <name evidence="2" type="ORF">DCAF_LOCUS23412</name>
</gene>
<feature type="compositionally biased region" description="Basic and acidic residues" evidence="1">
    <location>
        <begin position="20"/>
        <end position="30"/>
    </location>
</feature>
<reference evidence="2 3" key="1">
    <citation type="submission" date="2024-01" db="EMBL/GenBank/DDBJ databases">
        <authorList>
            <person name="Waweru B."/>
        </authorList>
    </citation>
    <scope>NUCLEOTIDE SEQUENCE [LARGE SCALE GENOMIC DNA]</scope>
</reference>
<evidence type="ECO:0000256" key="1">
    <source>
        <dbReference type="SAM" id="MobiDB-lite"/>
    </source>
</evidence>
<feature type="region of interest" description="Disordered" evidence="1">
    <location>
        <begin position="18"/>
        <end position="38"/>
    </location>
</feature>
<sequence>MILEIHKRKIGIGFSASDSYSRRGGEEERKKKNAGNVHSQDSLWGAHLDLLHKSMSSGKYRGRSPCNYRACGDNDLAIRKFVLLRHSPVPQNPIVQATPHLRKVLHYNMCKRSWTISDTGGLNSGSRCA</sequence>
<accession>A0AAV1SHV6</accession>
<comment type="caution">
    <text evidence="2">The sequence shown here is derived from an EMBL/GenBank/DDBJ whole genome shotgun (WGS) entry which is preliminary data.</text>
</comment>
<organism evidence="2 3">
    <name type="scientific">Dovyalis caffra</name>
    <dbReference type="NCBI Taxonomy" id="77055"/>
    <lineage>
        <taxon>Eukaryota</taxon>
        <taxon>Viridiplantae</taxon>
        <taxon>Streptophyta</taxon>
        <taxon>Embryophyta</taxon>
        <taxon>Tracheophyta</taxon>
        <taxon>Spermatophyta</taxon>
        <taxon>Magnoliopsida</taxon>
        <taxon>eudicotyledons</taxon>
        <taxon>Gunneridae</taxon>
        <taxon>Pentapetalae</taxon>
        <taxon>rosids</taxon>
        <taxon>fabids</taxon>
        <taxon>Malpighiales</taxon>
        <taxon>Salicaceae</taxon>
        <taxon>Flacourtieae</taxon>
        <taxon>Dovyalis</taxon>
    </lineage>
</organism>
<dbReference type="EMBL" id="CAWUPB010001184">
    <property type="protein sequence ID" value="CAK7350670.1"/>
    <property type="molecule type" value="Genomic_DNA"/>
</dbReference>
<name>A0AAV1SHV6_9ROSI</name>
<proteinExistence type="predicted"/>
<evidence type="ECO:0000313" key="3">
    <source>
        <dbReference type="Proteomes" id="UP001314170"/>
    </source>
</evidence>
<evidence type="ECO:0000313" key="2">
    <source>
        <dbReference type="EMBL" id="CAK7350670.1"/>
    </source>
</evidence>
<keyword evidence="3" id="KW-1185">Reference proteome</keyword>
<protein>
    <submittedName>
        <fullName evidence="2">Uncharacterized protein</fullName>
    </submittedName>
</protein>
<dbReference type="AlphaFoldDB" id="A0AAV1SHV6"/>
<dbReference type="Proteomes" id="UP001314170">
    <property type="component" value="Unassembled WGS sequence"/>
</dbReference>